<protein>
    <submittedName>
        <fullName evidence="1">Uncharacterized protein</fullName>
    </submittedName>
</protein>
<sequence length="62" mass="6594">MAFVEGSKVKIGANGGSEFVVIEVEHNGDPGVVLIKPVIDAGYEFPMRVADLVLIDDHPETA</sequence>
<dbReference type="RefSeq" id="WP_167461453.1">
    <property type="nucleotide sequence ID" value="NZ_CP046171.1"/>
</dbReference>
<proteinExistence type="predicted"/>
<evidence type="ECO:0000313" key="1">
    <source>
        <dbReference type="EMBL" id="QIS02354.1"/>
    </source>
</evidence>
<dbReference type="Proteomes" id="UP000501705">
    <property type="component" value="Chromosome"/>
</dbReference>
<name>A0A6G9XN63_NOCBR</name>
<reference evidence="1 2" key="1">
    <citation type="journal article" date="2019" name="ACS Chem. Biol.">
        <title>Identification and Mobilization of a Cryptic Antibiotic Biosynthesis Gene Locus from a Human-Pathogenic Nocardia Isolate.</title>
        <authorList>
            <person name="Herisse M."/>
            <person name="Ishida K."/>
            <person name="Porter J.L."/>
            <person name="Howden B."/>
            <person name="Hertweck C."/>
            <person name="Stinear T.P."/>
            <person name="Pidot S.J."/>
        </authorList>
    </citation>
    <scope>NUCLEOTIDE SEQUENCE [LARGE SCALE GENOMIC DNA]</scope>
    <source>
        <strain evidence="1 2">AUSMDU00024985</strain>
    </source>
</reference>
<evidence type="ECO:0000313" key="2">
    <source>
        <dbReference type="Proteomes" id="UP000501705"/>
    </source>
</evidence>
<organism evidence="1 2">
    <name type="scientific">Nocardia brasiliensis</name>
    <dbReference type="NCBI Taxonomy" id="37326"/>
    <lineage>
        <taxon>Bacteria</taxon>
        <taxon>Bacillati</taxon>
        <taxon>Actinomycetota</taxon>
        <taxon>Actinomycetes</taxon>
        <taxon>Mycobacteriales</taxon>
        <taxon>Nocardiaceae</taxon>
        <taxon>Nocardia</taxon>
    </lineage>
</organism>
<gene>
    <name evidence="1" type="ORF">F5X71_08475</name>
</gene>
<accession>A0A6G9XN63</accession>
<dbReference type="AlphaFoldDB" id="A0A6G9XN63"/>
<dbReference type="EMBL" id="CP046171">
    <property type="protein sequence ID" value="QIS02354.1"/>
    <property type="molecule type" value="Genomic_DNA"/>
</dbReference>